<dbReference type="AlphaFoldDB" id="A0A6M4AU02"/>
<dbReference type="InterPro" id="IPR010652">
    <property type="entry name" value="DUF1232"/>
</dbReference>
<feature type="transmembrane region" description="Helical" evidence="5">
    <location>
        <begin position="100"/>
        <end position="120"/>
    </location>
</feature>
<dbReference type="KEGG" id="slan:GV829_06905"/>
<proteinExistence type="predicted"/>
<evidence type="ECO:0000256" key="1">
    <source>
        <dbReference type="ARBA" id="ARBA00004127"/>
    </source>
</evidence>
<keyword evidence="8" id="KW-1185">Reference proteome</keyword>
<evidence type="ECO:0000256" key="5">
    <source>
        <dbReference type="SAM" id="Phobius"/>
    </source>
</evidence>
<evidence type="ECO:0000256" key="2">
    <source>
        <dbReference type="ARBA" id="ARBA00022692"/>
    </source>
</evidence>
<evidence type="ECO:0000259" key="6">
    <source>
        <dbReference type="Pfam" id="PF06803"/>
    </source>
</evidence>
<dbReference type="RefSeq" id="WP_169945215.1">
    <property type="nucleotide sequence ID" value="NZ_CP053015.1"/>
</dbReference>
<accession>A0A6M4AU02</accession>
<dbReference type="EMBL" id="CP053015">
    <property type="protein sequence ID" value="QJQ32216.1"/>
    <property type="molecule type" value="Genomic_DNA"/>
</dbReference>
<dbReference type="Proteomes" id="UP000503018">
    <property type="component" value="Chromosome"/>
</dbReference>
<protein>
    <submittedName>
        <fullName evidence="7">DUF1232 domain-containing protein</fullName>
    </submittedName>
</protein>
<evidence type="ECO:0000313" key="7">
    <source>
        <dbReference type="EMBL" id="QJQ32216.1"/>
    </source>
</evidence>
<keyword evidence="3 5" id="KW-1133">Transmembrane helix</keyword>
<evidence type="ECO:0000256" key="4">
    <source>
        <dbReference type="ARBA" id="ARBA00023136"/>
    </source>
</evidence>
<evidence type="ECO:0000256" key="3">
    <source>
        <dbReference type="ARBA" id="ARBA00022989"/>
    </source>
</evidence>
<name>A0A6M4AU02_9SPHN</name>
<organism evidence="7 8">
    <name type="scientific">Sphingomonas lacunae</name>
    <dbReference type="NCBI Taxonomy" id="2698828"/>
    <lineage>
        <taxon>Bacteria</taxon>
        <taxon>Pseudomonadati</taxon>
        <taxon>Pseudomonadota</taxon>
        <taxon>Alphaproteobacteria</taxon>
        <taxon>Sphingomonadales</taxon>
        <taxon>Sphingomonadaceae</taxon>
        <taxon>Sphingomonas</taxon>
    </lineage>
</organism>
<keyword evidence="2 5" id="KW-0812">Transmembrane</keyword>
<keyword evidence="4 5" id="KW-0472">Membrane</keyword>
<comment type="subcellular location">
    <subcellularLocation>
        <location evidence="1">Endomembrane system</location>
        <topology evidence="1">Multi-pass membrane protein</topology>
    </subcellularLocation>
</comment>
<sequence>MTLIDRIRSWAHALKRDTLALWIAARSPDTPFIAKLVAAAVAAYAFSPIDLIPDFIPVIGLLDDIILIPLGIELALRLIPHELMERFRAEAEARENEPRSLVAGAIIVAVWLAFLLWLSWELLKYH</sequence>
<reference evidence="7 8" key="1">
    <citation type="submission" date="2020-01" db="EMBL/GenBank/DDBJ databases">
        <title>Sphingomonas sp. strain CSW-10.</title>
        <authorList>
            <person name="Chen W.-M."/>
        </authorList>
    </citation>
    <scope>NUCLEOTIDE SEQUENCE [LARGE SCALE GENOMIC DNA]</scope>
    <source>
        <strain evidence="7 8">CSW-10</strain>
    </source>
</reference>
<evidence type="ECO:0000313" key="8">
    <source>
        <dbReference type="Proteomes" id="UP000503018"/>
    </source>
</evidence>
<dbReference type="Pfam" id="PF06803">
    <property type="entry name" value="DUF1232"/>
    <property type="match status" value="1"/>
</dbReference>
<dbReference type="GO" id="GO:0012505">
    <property type="term" value="C:endomembrane system"/>
    <property type="evidence" value="ECO:0007669"/>
    <property type="project" value="UniProtKB-SubCell"/>
</dbReference>
<gene>
    <name evidence="7" type="ORF">GV829_06905</name>
</gene>
<feature type="domain" description="DUF1232" evidence="6">
    <location>
        <begin position="34"/>
        <end position="70"/>
    </location>
</feature>